<dbReference type="PANTHER" id="PTHR36766:SF40">
    <property type="entry name" value="DISEASE RESISTANCE PROTEIN RGA3"/>
    <property type="match status" value="1"/>
</dbReference>
<name>A0ABC9CST0_9POAL</name>
<dbReference type="InterPro" id="IPR058922">
    <property type="entry name" value="WHD_DRP"/>
</dbReference>
<dbReference type="Gene3D" id="1.20.5.4130">
    <property type="match status" value="1"/>
</dbReference>
<dbReference type="Gene3D" id="3.40.50.300">
    <property type="entry name" value="P-loop containing nucleotide triphosphate hydrolases"/>
    <property type="match status" value="1"/>
</dbReference>
<dbReference type="Pfam" id="PF18052">
    <property type="entry name" value="Rx_N"/>
    <property type="match status" value="1"/>
</dbReference>
<accession>A0ABC9CST0</accession>
<dbReference type="SUPFAM" id="SSF52058">
    <property type="entry name" value="L domain-like"/>
    <property type="match status" value="1"/>
</dbReference>
<keyword evidence="9" id="KW-1185">Reference proteome</keyword>
<keyword evidence="2" id="KW-0433">Leucine-rich repeat</keyword>
<dbReference type="InterPro" id="IPR056789">
    <property type="entry name" value="LRR_R13L1-DRL21"/>
</dbReference>
<organism evidence="8 9">
    <name type="scientific">Urochloa decumbens</name>
    <dbReference type="NCBI Taxonomy" id="240449"/>
    <lineage>
        <taxon>Eukaryota</taxon>
        <taxon>Viridiplantae</taxon>
        <taxon>Streptophyta</taxon>
        <taxon>Embryophyta</taxon>
        <taxon>Tracheophyta</taxon>
        <taxon>Spermatophyta</taxon>
        <taxon>Magnoliopsida</taxon>
        <taxon>Liliopsida</taxon>
        <taxon>Poales</taxon>
        <taxon>Poaceae</taxon>
        <taxon>PACMAD clade</taxon>
        <taxon>Panicoideae</taxon>
        <taxon>Panicodae</taxon>
        <taxon>Paniceae</taxon>
        <taxon>Melinidinae</taxon>
        <taxon>Urochloa</taxon>
    </lineage>
</organism>
<gene>
    <name evidence="8" type="ORF">URODEC1_LOCUS78035</name>
</gene>
<reference evidence="9" key="1">
    <citation type="submission" date="2024-06" db="EMBL/GenBank/DDBJ databases">
        <authorList>
            <person name="Ryan C."/>
        </authorList>
    </citation>
    <scope>NUCLEOTIDE SEQUENCE [LARGE SCALE GENOMIC DNA]</scope>
</reference>
<dbReference type="Pfam" id="PF25019">
    <property type="entry name" value="LRR_R13L1-DRL21"/>
    <property type="match status" value="1"/>
</dbReference>
<dbReference type="SMART" id="SM00382">
    <property type="entry name" value="AAA"/>
    <property type="match status" value="1"/>
</dbReference>
<dbReference type="GO" id="GO:0051707">
    <property type="term" value="P:response to other organism"/>
    <property type="evidence" value="ECO:0007669"/>
    <property type="project" value="UniProtKB-ARBA"/>
</dbReference>
<dbReference type="GO" id="GO:0006952">
    <property type="term" value="P:defense response"/>
    <property type="evidence" value="ECO:0007669"/>
    <property type="project" value="UniProtKB-KW"/>
</dbReference>
<dbReference type="SUPFAM" id="SSF52540">
    <property type="entry name" value="P-loop containing nucleoside triphosphate hydrolases"/>
    <property type="match status" value="1"/>
</dbReference>
<dbReference type="SUPFAM" id="SSF52047">
    <property type="entry name" value="RNI-like"/>
    <property type="match status" value="1"/>
</dbReference>
<keyword evidence="4" id="KW-0547">Nucleotide-binding</keyword>
<evidence type="ECO:0000256" key="1">
    <source>
        <dbReference type="ARBA" id="ARBA00008894"/>
    </source>
</evidence>
<proteinExistence type="inferred from homology"/>
<dbReference type="PRINTS" id="PR00364">
    <property type="entry name" value="DISEASERSIST"/>
</dbReference>
<keyword evidence="5" id="KW-0611">Plant defense</keyword>
<dbReference type="InterPro" id="IPR041118">
    <property type="entry name" value="Rx_N"/>
</dbReference>
<evidence type="ECO:0000313" key="9">
    <source>
        <dbReference type="Proteomes" id="UP001497457"/>
    </source>
</evidence>
<keyword evidence="3" id="KW-0677">Repeat</keyword>
<sequence length="1581" mass="176517">MEFAFSAARWVVGKALAPVADGLLEAWAASENLGTEVDGLMTELQYAQAMLNNTRGRDIDNPALNDLLLKLRLLAYDADDVLDELDYFRIQDELDGTYHAAKEHARGCTHDILLNARHTARHVSNKFKLCSGSPDAASRGAPDKQGDGAEGQGCLSGVLCSCGGRPVSSSPPSPTNQGDKKVGADAGCMPKVTSAARNTANAVGKRLPCCSSLFVDGDARADVLEDPNMPGRRGRRFLCGAWPSTVPQRRQTVQIPPKLKFDRVDISTRMTEIIKKLKPICAKVSTVLNLELLGSKGTTTASLERPTTTEEITEPKLYGRETEQKSVVDSITHGECFANELTVLPIVGPGGIGKTTFTQHVYQEVRSHFQVTFWICVSLDFNANRLVQEAVKKIPEVKDEKKSGSDQELIEQRLKGKRFLLVLDDIWKCHEDDWGKLLAPFRKSGGKGNMVIVTTRMSDVAKMVKMGGSQIELDRLGAKDFRNFFDACVSTKHESWSDHPELHEIGEEIMVKLKCSPLAAKTVGRLLRKQLTLEHWRRVLESKEWELQTSDNDIMPALKISYDYLPLNLKQCFSYCALFPEDYEFDSKELIHFWIGLDVLHLGDWSIRIEDVGKSYLTDLVNYGFFKKNENDNGFHSYVIHDLLHELATKVSRYDCLSIQISKVRSVQIPASVRHLSIIVDNKDVEDRITYEDYKKDLGALDKRLQIETMRTLMLFGENVESFSKTFGSLFKQARSLRTIFLSGTTNIVEMLQNFSRLVHLRYLRIKRSSHHVLETGLPGTISRLYHLKILDIEDPWGCSIPSRYLSNLVNVQHFLVHGNDNLHSDILNVGNLKLLRELRRFKARKENNGFELKQLAQLLELEVLGIYNLEKVKVKEEADAIKLVQKHHLQELTLDWDINRSNKDPAGEENILESLRPHSNLYKLSITGHAGDSCPSWLGMNLSVKTLESLQLTNVSWKKFPPLGELWFVDEQGVECLSSIPEQSFKNLKMLELESVPKLTKWVGNGPSNLFSHLEVLIINDCPELMELPFSHPAGHEQEDEANMAWFPKLEELEITDCPKLSSLPCVPWSRSTRSAKIAKVGSGIEELTFRGYSGSEHELHIRGNDAVDSNFWRVVAFHTLSKLGLLRVRRCPPLSLVHLEKISSLKRLWIDDIGDAFCSAEGDGHAGYQFPVKYVKIGQYGASGQRLTRLLSYFPNLLSFDMIECEKLTGLGVVGMQKRIEALPEPPSICNEVGQHEQQGTRAEEEIAAAEATSEGLLLLPPQLQSLWISDCRNLVLCPPLLLEDAGRTGGGGLQGLTSLTSLSIRRCPMFFSSSPCFPFPSSLEDLSLVGAVGTATLLPLSNLTSLSDLSIRECGDLGGEGLRPLLAQGRLAKLTVRRTPNFFAGFEPSPSHDQELPSSSSKLQELVTDDVAGVLAGPICTLLSSSLAGLHFWANKEVERFTKGQEEALQLLTSLERIRLWECHKLQRLPAGLHRLPNLKRLDIANCEAIRSLPKDGLPSSLQELEIVSCPAFRSVPKECLPNSLQKLVIQGCPAIRSLPKADDLPSSLRELDVHYSENEELRRQCRKLIGTIPIVIA</sequence>
<dbReference type="EMBL" id="OZ075140">
    <property type="protein sequence ID" value="CAL5025329.1"/>
    <property type="molecule type" value="Genomic_DNA"/>
</dbReference>
<dbReference type="Pfam" id="PF23559">
    <property type="entry name" value="WHD_DRP"/>
    <property type="match status" value="1"/>
</dbReference>
<dbReference type="Pfam" id="PF00931">
    <property type="entry name" value="NB-ARC"/>
    <property type="match status" value="1"/>
</dbReference>
<evidence type="ECO:0000313" key="8">
    <source>
        <dbReference type="EMBL" id="CAL5025329.1"/>
    </source>
</evidence>
<evidence type="ECO:0000256" key="6">
    <source>
        <dbReference type="ARBA" id="ARBA00022840"/>
    </source>
</evidence>
<dbReference type="GO" id="GO:0005524">
    <property type="term" value="F:ATP binding"/>
    <property type="evidence" value="ECO:0007669"/>
    <property type="project" value="UniProtKB-KW"/>
</dbReference>
<evidence type="ECO:0000256" key="2">
    <source>
        <dbReference type="ARBA" id="ARBA00022614"/>
    </source>
</evidence>
<protein>
    <recommendedName>
        <fullName evidence="7">AAA+ ATPase domain-containing protein</fullName>
    </recommendedName>
</protein>
<comment type="similarity">
    <text evidence="1">Belongs to the disease resistance NB-LRR family.</text>
</comment>
<reference evidence="8 9" key="2">
    <citation type="submission" date="2024-10" db="EMBL/GenBank/DDBJ databases">
        <authorList>
            <person name="Ryan C."/>
        </authorList>
    </citation>
    <scope>NUCLEOTIDE SEQUENCE [LARGE SCALE GENOMIC DNA]</scope>
</reference>
<evidence type="ECO:0000256" key="5">
    <source>
        <dbReference type="ARBA" id="ARBA00022821"/>
    </source>
</evidence>
<keyword evidence="6" id="KW-0067">ATP-binding</keyword>
<dbReference type="InterPro" id="IPR036388">
    <property type="entry name" value="WH-like_DNA-bd_sf"/>
</dbReference>
<dbReference type="InterPro" id="IPR003593">
    <property type="entry name" value="AAA+_ATPase"/>
</dbReference>
<feature type="domain" description="AAA+ ATPase" evidence="7">
    <location>
        <begin position="340"/>
        <end position="477"/>
    </location>
</feature>
<evidence type="ECO:0000259" key="7">
    <source>
        <dbReference type="SMART" id="SM00382"/>
    </source>
</evidence>
<evidence type="ECO:0000256" key="4">
    <source>
        <dbReference type="ARBA" id="ARBA00022741"/>
    </source>
</evidence>
<dbReference type="InterPro" id="IPR002182">
    <property type="entry name" value="NB-ARC"/>
</dbReference>
<dbReference type="InterPro" id="IPR027417">
    <property type="entry name" value="P-loop_NTPase"/>
</dbReference>
<dbReference type="Gene3D" id="1.10.8.430">
    <property type="entry name" value="Helical domain of apoptotic protease-activating factors"/>
    <property type="match status" value="1"/>
</dbReference>
<dbReference type="PANTHER" id="PTHR36766">
    <property type="entry name" value="PLANT BROAD-SPECTRUM MILDEW RESISTANCE PROTEIN RPW8"/>
    <property type="match status" value="1"/>
</dbReference>
<dbReference type="InterPro" id="IPR042197">
    <property type="entry name" value="Apaf_helical"/>
</dbReference>
<evidence type="ECO:0000256" key="3">
    <source>
        <dbReference type="ARBA" id="ARBA00022737"/>
    </source>
</evidence>
<dbReference type="Proteomes" id="UP001497457">
    <property type="component" value="Chromosome 30rd"/>
</dbReference>
<dbReference type="InterPro" id="IPR032675">
    <property type="entry name" value="LRR_dom_sf"/>
</dbReference>
<dbReference type="Gene3D" id="3.80.10.10">
    <property type="entry name" value="Ribonuclease Inhibitor"/>
    <property type="match status" value="4"/>
</dbReference>
<dbReference type="Gene3D" id="1.10.10.10">
    <property type="entry name" value="Winged helix-like DNA-binding domain superfamily/Winged helix DNA-binding domain"/>
    <property type="match status" value="1"/>
</dbReference>